<gene>
    <name evidence="2" type="primary">LOC108560685</name>
</gene>
<proteinExistence type="predicted"/>
<dbReference type="InterPro" id="IPR027417">
    <property type="entry name" value="P-loop_NTPase"/>
</dbReference>
<evidence type="ECO:0000313" key="1">
    <source>
        <dbReference type="Proteomes" id="UP000695000"/>
    </source>
</evidence>
<keyword evidence="1" id="KW-1185">Reference proteome</keyword>
<dbReference type="Pfam" id="PF00406">
    <property type="entry name" value="ADK"/>
    <property type="match status" value="1"/>
</dbReference>
<dbReference type="RefSeq" id="XP_017773830.1">
    <property type="nucleotide sequence ID" value="XM_017918341.1"/>
</dbReference>
<accession>A0ABM1MGY0</accession>
<sequence>MLSRAPWSCGFLLNGFPRNASQADMFVNEICDVDVIIYLTCNIPMMISRSQFKSETRKLHDIKEEISHYQKNISRGIKKYNAKIERFDSTKAAPDILFPKIQSAIDVRVFSEGNEREHPATALTVNDIHD</sequence>
<dbReference type="GeneID" id="108560685"/>
<evidence type="ECO:0000313" key="2">
    <source>
        <dbReference type="RefSeq" id="XP_017773830.1"/>
    </source>
</evidence>
<dbReference type="Proteomes" id="UP000695000">
    <property type="component" value="Unplaced"/>
</dbReference>
<organism evidence="1 2">
    <name type="scientific">Nicrophorus vespilloides</name>
    <name type="common">Boreal carrion beetle</name>
    <dbReference type="NCBI Taxonomy" id="110193"/>
    <lineage>
        <taxon>Eukaryota</taxon>
        <taxon>Metazoa</taxon>
        <taxon>Ecdysozoa</taxon>
        <taxon>Arthropoda</taxon>
        <taxon>Hexapoda</taxon>
        <taxon>Insecta</taxon>
        <taxon>Pterygota</taxon>
        <taxon>Neoptera</taxon>
        <taxon>Endopterygota</taxon>
        <taxon>Coleoptera</taxon>
        <taxon>Polyphaga</taxon>
        <taxon>Staphyliniformia</taxon>
        <taxon>Silphidae</taxon>
        <taxon>Nicrophorinae</taxon>
        <taxon>Nicrophorus</taxon>
    </lineage>
</organism>
<name>A0ABM1MGY0_NICVS</name>
<reference evidence="2" key="1">
    <citation type="submission" date="2025-08" db="UniProtKB">
        <authorList>
            <consortium name="RefSeq"/>
        </authorList>
    </citation>
    <scope>IDENTIFICATION</scope>
    <source>
        <tissue evidence="2">Whole Larva</tissue>
    </source>
</reference>
<protein>
    <submittedName>
        <fullName evidence="2">Adenylate kinase isoenzyme 5-like</fullName>
    </submittedName>
</protein>
<dbReference type="SUPFAM" id="SSF52540">
    <property type="entry name" value="P-loop containing nucleoside triphosphate hydrolases"/>
    <property type="match status" value="1"/>
</dbReference>
<dbReference type="Gene3D" id="3.40.50.300">
    <property type="entry name" value="P-loop containing nucleotide triphosphate hydrolases"/>
    <property type="match status" value="1"/>
</dbReference>